<sequence length="96" mass="11083">MIRTVVLALFLAWHLHNPNRDAMWLWGLSIVCEVWFGFSWLLDVVPNLNPINRATNLAALHDKFDQPFESNLHGCFDLLVIDVFVSTSDLAKFEQQ</sequence>
<dbReference type="EMBL" id="RXIC02000020">
    <property type="protein sequence ID" value="KAB1223033.1"/>
    <property type="molecule type" value="Genomic_DNA"/>
</dbReference>
<accession>A0A6A1WDU4</accession>
<dbReference type="PANTHER" id="PTHR13301">
    <property type="entry name" value="X-BOX TRANSCRIPTION FACTOR-RELATED"/>
    <property type="match status" value="1"/>
</dbReference>
<comment type="caution">
    <text evidence="1">The sequence shown here is derived from an EMBL/GenBank/DDBJ whole genome shotgun (WGS) entry which is preliminary data.</text>
</comment>
<name>A0A6A1WDU4_9ROSI</name>
<dbReference type="Proteomes" id="UP000516437">
    <property type="component" value="Chromosome 2"/>
</dbReference>
<keyword evidence="2" id="KW-1185">Reference proteome</keyword>
<protein>
    <submittedName>
        <fullName evidence="1">Cellulose synthase-like protein D1</fullName>
    </submittedName>
</protein>
<dbReference type="AlphaFoldDB" id="A0A6A1WDU4"/>
<organism evidence="1 2">
    <name type="scientific">Morella rubra</name>
    <name type="common">Chinese bayberry</name>
    <dbReference type="NCBI Taxonomy" id="262757"/>
    <lineage>
        <taxon>Eukaryota</taxon>
        <taxon>Viridiplantae</taxon>
        <taxon>Streptophyta</taxon>
        <taxon>Embryophyta</taxon>
        <taxon>Tracheophyta</taxon>
        <taxon>Spermatophyta</taxon>
        <taxon>Magnoliopsida</taxon>
        <taxon>eudicotyledons</taxon>
        <taxon>Gunneridae</taxon>
        <taxon>Pentapetalae</taxon>
        <taxon>rosids</taxon>
        <taxon>fabids</taxon>
        <taxon>Fagales</taxon>
        <taxon>Myricaceae</taxon>
        <taxon>Morella</taxon>
    </lineage>
</organism>
<reference evidence="1 2" key="1">
    <citation type="journal article" date="2019" name="Plant Biotechnol. J.">
        <title>The red bayberry genome and genetic basis of sex determination.</title>
        <authorList>
            <person name="Jia H.M."/>
            <person name="Jia H.J."/>
            <person name="Cai Q.L."/>
            <person name="Wang Y."/>
            <person name="Zhao H.B."/>
            <person name="Yang W.F."/>
            <person name="Wang G.Y."/>
            <person name="Li Y.H."/>
            <person name="Zhan D.L."/>
            <person name="Shen Y.T."/>
            <person name="Niu Q.F."/>
            <person name="Chang L."/>
            <person name="Qiu J."/>
            <person name="Zhao L."/>
            <person name="Xie H.B."/>
            <person name="Fu W.Y."/>
            <person name="Jin J."/>
            <person name="Li X.W."/>
            <person name="Jiao Y."/>
            <person name="Zhou C.C."/>
            <person name="Tu T."/>
            <person name="Chai C.Y."/>
            <person name="Gao J.L."/>
            <person name="Fan L.J."/>
            <person name="van de Weg E."/>
            <person name="Wang J.Y."/>
            <person name="Gao Z.S."/>
        </authorList>
    </citation>
    <scope>NUCLEOTIDE SEQUENCE [LARGE SCALE GENOMIC DNA]</scope>
    <source>
        <tissue evidence="1">Leaves</tissue>
    </source>
</reference>
<gene>
    <name evidence="1" type="ORF">CJ030_MR2G001912</name>
</gene>
<proteinExistence type="predicted"/>
<evidence type="ECO:0000313" key="2">
    <source>
        <dbReference type="Proteomes" id="UP000516437"/>
    </source>
</evidence>
<dbReference type="OrthoDB" id="1623166at2759"/>
<evidence type="ECO:0000313" key="1">
    <source>
        <dbReference type="EMBL" id="KAB1223033.1"/>
    </source>
</evidence>